<sequence>MPVDEIDIRVTDEGTVVELFPDMYIEPEGPAEPIKKHPEILFESGMLDGKLVPIRVYYPEDWPVDRVLAAVPSLFDKKEFCLACERKKRQLMKRLKGIVGGDGSSEEKMNRFYSELEKLKMEVADLKSAGSGAPAPDPVPVHHPWGTRYDHLLDKQYKLEEAGDAATVAVNDLLTKTKWLPKLPSPAEALEEARRQRYG</sequence>
<accession>A0A0F9HJG7</accession>
<name>A0A0F9HJG7_9ZZZZ</name>
<dbReference type="EMBL" id="LAZR01016712">
    <property type="protein sequence ID" value="KKM03317.1"/>
    <property type="molecule type" value="Genomic_DNA"/>
</dbReference>
<reference evidence="1" key="1">
    <citation type="journal article" date="2015" name="Nature">
        <title>Complex archaea that bridge the gap between prokaryotes and eukaryotes.</title>
        <authorList>
            <person name="Spang A."/>
            <person name="Saw J.H."/>
            <person name="Jorgensen S.L."/>
            <person name="Zaremba-Niedzwiedzka K."/>
            <person name="Martijn J."/>
            <person name="Lind A.E."/>
            <person name="van Eijk R."/>
            <person name="Schleper C."/>
            <person name="Guy L."/>
            <person name="Ettema T.J."/>
        </authorList>
    </citation>
    <scope>NUCLEOTIDE SEQUENCE</scope>
</reference>
<evidence type="ECO:0000313" key="1">
    <source>
        <dbReference type="EMBL" id="KKM03317.1"/>
    </source>
</evidence>
<proteinExistence type="predicted"/>
<comment type="caution">
    <text evidence="1">The sequence shown here is derived from an EMBL/GenBank/DDBJ whole genome shotgun (WGS) entry which is preliminary data.</text>
</comment>
<organism evidence="1">
    <name type="scientific">marine sediment metagenome</name>
    <dbReference type="NCBI Taxonomy" id="412755"/>
    <lineage>
        <taxon>unclassified sequences</taxon>
        <taxon>metagenomes</taxon>
        <taxon>ecological metagenomes</taxon>
    </lineage>
</organism>
<dbReference type="AlphaFoldDB" id="A0A0F9HJG7"/>
<gene>
    <name evidence="1" type="ORF">LCGC14_1775650</name>
</gene>
<protein>
    <submittedName>
        <fullName evidence="1">Uncharacterized protein</fullName>
    </submittedName>
</protein>